<comment type="subcellular location">
    <subcellularLocation>
        <location evidence="1">Membrane</location>
        <topology evidence="1">Multi-pass membrane protein</topology>
    </subcellularLocation>
</comment>
<evidence type="ECO:0000259" key="8">
    <source>
        <dbReference type="Pfam" id="PF01694"/>
    </source>
</evidence>
<gene>
    <name evidence="9" type="ORF">ACFOSE_07560</name>
</gene>
<comment type="caution">
    <text evidence="9">The sequence shown here is derived from an EMBL/GenBank/DDBJ whole genome shotgun (WGS) entry which is preliminary data.</text>
</comment>
<evidence type="ECO:0000256" key="5">
    <source>
        <dbReference type="ARBA" id="ARBA00022989"/>
    </source>
</evidence>
<dbReference type="GO" id="GO:0006508">
    <property type="term" value="P:proteolysis"/>
    <property type="evidence" value="ECO:0007669"/>
    <property type="project" value="UniProtKB-KW"/>
</dbReference>
<proteinExistence type="inferred from homology"/>
<feature type="transmembrane region" description="Helical" evidence="7">
    <location>
        <begin position="177"/>
        <end position="195"/>
    </location>
</feature>
<dbReference type="Proteomes" id="UP001595901">
    <property type="component" value="Unassembled WGS sequence"/>
</dbReference>
<dbReference type="EC" id="3.4.21.-" evidence="9"/>
<dbReference type="PANTHER" id="PTHR43731:SF14">
    <property type="entry name" value="PRESENILIN-ASSOCIATED RHOMBOID-LIKE PROTEIN, MITOCHONDRIAL"/>
    <property type="match status" value="1"/>
</dbReference>
<feature type="transmembrane region" description="Helical" evidence="7">
    <location>
        <begin position="121"/>
        <end position="141"/>
    </location>
</feature>
<evidence type="ECO:0000256" key="6">
    <source>
        <dbReference type="ARBA" id="ARBA00023136"/>
    </source>
</evidence>
<evidence type="ECO:0000256" key="2">
    <source>
        <dbReference type="ARBA" id="ARBA00009045"/>
    </source>
</evidence>
<keyword evidence="6 7" id="KW-0472">Membrane</keyword>
<dbReference type="Gene3D" id="1.20.1540.10">
    <property type="entry name" value="Rhomboid-like"/>
    <property type="match status" value="1"/>
</dbReference>
<feature type="domain" description="Peptidase S54 rhomboid" evidence="8">
    <location>
        <begin position="55"/>
        <end position="194"/>
    </location>
</feature>
<keyword evidence="4 9" id="KW-0378">Hydrolase</keyword>
<dbReference type="EMBL" id="JBHSAC010000061">
    <property type="protein sequence ID" value="MFC3932614.1"/>
    <property type="molecule type" value="Genomic_DNA"/>
</dbReference>
<keyword evidence="5 7" id="KW-1133">Transmembrane helix</keyword>
<dbReference type="PANTHER" id="PTHR43731">
    <property type="entry name" value="RHOMBOID PROTEASE"/>
    <property type="match status" value="1"/>
</dbReference>
<evidence type="ECO:0000256" key="3">
    <source>
        <dbReference type="ARBA" id="ARBA00022692"/>
    </source>
</evidence>
<reference evidence="10" key="1">
    <citation type="journal article" date="2019" name="Int. J. Syst. Evol. Microbiol.">
        <title>The Global Catalogue of Microorganisms (GCM) 10K type strain sequencing project: providing services to taxonomists for standard genome sequencing and annotation.</title>
        <authorList>
            <consortium name="The Broad Institute Genomics Platform"/>
            <consortium name="The Broad Institute Genome Sequencing Center for Infectious Disease"/>
            <person name="Wu L."/>
            <person name="Ma J."/>
        </authorList>
    </citation>
    <scope>NUCLEOTIDE SEQUENCE [LARGE SCALE GENOMIC DNA]</scope>
    <source>
        <strain evidence="10">CCUG 58728</strain>
    </source>
</reference>
<dbReference type="InterPro" id="IPR022764">
    <property type="entry name" value="Peptidase_S54_rhomboid_dom"/>
</dbReference>
<accession>A0ABV8D249</accession>
<keyword evidence="10" id="KW-1185">Reference proteome</keyword>
<organism evidence="9 10">
    <name type="scientific">Streptococcus dentapri</name>
    <dbReference type="NCBI Taxonomy" id="573564"/>
    <lineage>
        <taxon>Bacteria</taxon>
        <taxon>Bacillati</taxon>
        <taxon>Bacillota</taxon>
        <taxon>Bacilli</taxon>
        <taxon>Lactobacillales</taxon>
        <taxon>Streptococcaceae</taxon>
        <taxon>Streptococcus</taxon>
    </lineage>
</organism>
<evidence type="ECO:0000256" key="4">
    <source>
        <dbReference type="ARBA" id="ARBA00022801"/>
    </source>
</evidence>
<dbReference type="Pfam" id="PF01694">
    <property type="entry name" value="Rhomboid"/>
    <property type="match status" value="1"/>
</dbReference>
<feature type="transmembrane region" description="Helical" evidence="7">
    <location>
        <begin position="207"/>
        <end position="227"/>
    </location>
</feature>
<feature type="transmembrane region" description="Helical" evidence="7">
    <location>
        <begin position="12"/>
        <end position="29"/>
    </location>
</feature>
<evidence type="ECO:0000256" key="7">
    <source>
        <dbReference type="SAM" id="Phobius"/>
    </source>
</evidence>
<dbReference type="GO" id="GO:0008233">
    <property type="term" value="F:peptidase activity"/>
    <property type="evidence" value="ECO:0007669"/>
    <property type="project" value="UniProtKB-KW"/>
</dbReference>
<evidence type="ECO:0000256" key="1">
    <source>
        <dbReference type="ARBA" id="ARBA00004141"/>
    </source>
</evidence>
<protein>
    <submittedName>
        <fullName evidence="9">Rhomboid family intramembrane serine protease</fullName>
        <ecNumber evidence="9">3.4.21.-</ecNumber>
    </submittedName>
</protein>
<evidence type="ECO:0000313" key="10">
    <source>
        <dbReference type="Proteomes" id="UP001595901"/>
    </source>
</evidence>
<feature type="transmembrane region" description="Helical" evidence="7">
    <location>
        <begin position="153"/>
        <end position="171"/>
    </location>
</feature>
<evidence type="ECO:0000313" key="9">
    <source>
        <dbReference type="EMBL" id="MFC3932614.1"/>
    </source>
</evidence>
<sequence length="228" mass="24866">MINDFKKYPATYSLLTITILVFLALQITYRNQATTSLAIYNFGGMFGRAVQFDPQQLWRLVSPVFVHIGWEHLLFNGVTLYFVGRLAEDLWGTAKFLTLYLLAGIMGNAATLFFTPTVVSAGASTSLFGLFAAIFIVGYVGNNSVLKRVGKQFLILILLNLAFNLLDLLSGQPTISLVGHLGGAFGGALTALFLPMQHHKTGISTSLKITALIAYFTFAVGMVAWSII</sequence>
<keyword evidence="3 7" id="KW-0812">Transmembrane</keyword>
<dbReference type="RefSeq" id="WP_380432151.1">
    <property type="nucleotide sequence ID" value="NZ_JBHSAC010000061.1"/>
</dbReference>
<comment type="similarity">
    <text evidence="2">Belongs to the peptidase S54 family.</text>
</comment>
<feature type="transmembrane region" description="Helical" evidence="7">
    <location>
        <begin position="64"/>
        <end position="84"/>
    </location>
</feature>
<dbReference type="SUPFAM" id="SSF144091">
    <property type="entry name" value="Rhomboid-like"/>
    <property type="match status" value="1"/>
</dbReference>
<keyword evidence="9" id="KW-0645">Protease</keyword>
<name>A0ABV8D249_9STRE</name>
<dbReference type="InterPro" id="IPR035952">
    <property type="entry name" value="Rhomboid-like_sf"/>
</dbReference>
<dbReference type="InterPro" id="IPR050925">
    <property type="entry name" value="Rhomboid_protease_S54"/>
</dbReference>
<feature type="transmembrane region" description="Helical" evidence="7">
    <location>
        <begin position="96"/>
        <end position="115"/>
    </location>
</feature>